<keyword evidence="9" id="KW-0133">Cell shape</keyword>
<dbReference type="InterPro" id="IPR050061">
    <property type="entry name" value="MurCDEF_pg_biosynth"/>
</dbReference>
<feature type="domain" description="Mur ligase C-terminal" evidence="16">
    <location>
        <begin position="318"/>
        <end position="457"/>
    </location>
</feature>
<dbReference type="InterPro" id="IPR036615">
    <property type="entry name" value="Mur_ligase_C_dom_sf"/>
</dbReference>
<dbReference type="Gene3D" id="3.40.50.720">
    <property type="entry name" value="NAD(P)-binding Rossmann-like Domain"/>
    <property type="match status" value="1"/>
</dbReference>
<dbReference type="SUPFAM" id="SSF53623">
    <property type="entry name" value="MurD-like peptide ligases, catalytic domain"/>
    <property type="match status" value="1"/>
</dbReference>
<dbReference type="Pfam" id="PF08245">
    <property type="entry name" value="Mur_ligase_M"/>
    <property type="match status" value="1"/>
</dbReference>
<keyword evidence="10" id="KW-0573">Peptidoglycan synthesis</keyword>
<evidence type="ECO:0000256" key="3">
    <source>
        <dbReference type="ARBA" id="ARBA00012211"/>
    </source>
</evidence>
<sequence>MVDKRVHCIGIGGIHVSAVAKLLNSRGVLVSGSDAVENEHVRELRALGIQVAIGHAASNIPEGTGTVVYSDAVPETNPERMEAAARGIEQCHSHQFLGNLFLDARQVVITGTHGKSTTTAMVGTLLIAAGEDPTVVVGTKVPSFSGGNLHIGGSNLLVVEGDEYRSHVLSYHPNVLVITNIEHDHPDVFPNLSAYTDLFRKVMDQIREQGVLIYERDDEHARELVESQRESLRAREIRVISVGQESGDVQFSQPHVQNGRWCSRMRQGDRDLQLAVRVPGEMNMRNAALAAAVSWNWTSEIDSTIISGSLGEFPGCWRRFEYVCDWNGVRIISDYAHHPTEVAETLKAAKAAFPQSRIILCFQPHQHSRTKGLFDAFLPAFDGADVLILAEIYDVPGREAAEDADVSSEQLLTEIAKRDTVKGITRELVYAKNPTVAERLVRERAKEGDLVLIMGAGDIDAVARQLCME</sequence>
<comment type="pathway">
    <text evidence="2">Cell wall biogenesis; peptidoglycan biosynthesis.</text>
</comment>
<dbReference type="SUPFAM" id="SSF51984">
    <property type="entry name" value="MurCD N-terminal domain"/>
    <property type="match status" value="1"/>
</dbReference>
<feature type="domain" description="Mur ligase central" evidence="17">
    <location>
        <begin position="109"/>
        <end position="293"/>
    </location>
</feature>
<proteinExistence type="predicted"/>
<evidence type="ECO:0000259" key="15">
    <source>
        <dbReference type="Pfam" id="PF01225"/>
    </source>
</evidence>
<dbReference type="InterPro" id="IPR013221">
    <property type="entry name" value="Mur_ligase_cen"/>
</dbReference>
<dbReference type="Proteomes" id="UP000710385">
    <property type="component" value="Unassembled WGS sequence"/>
</dbReference>
<evidence type="ECO:0000259" key="17">
    <source>
        <dbReference type="Pfam" id="PF08245"/>
    </source>
</evidence>
<evidence type="ECO:0000256" key="13">
    <source>
        <dbReference type="ARBA" id="ARBA00047833"/>
    </source>
</evidence>
<evidence type="ECO:0000256" key="2">
    <source>
        <dbReference type="ARBA" id="ARBA00004752"/>
    </source>
</evidence>
<dbReference type="GO" id="GO:0008763">
    <property type="term" value="F:UDP-N-acetylmuramate-L-alanine ligase activity"/>
    <property type="evidence" value="ECO:0007669"/>
    <property type="project" value="UniProtKB-UniRule"/>
</dbReference>
<reference evidence="18" key="1">
    <citation type="submission" date="2020-05" db="EMBL/GenBank/DDBJ databases">
        <title>High-Quality Genomes of Partial-Nitritation/Anammox System by Hierarchical Clustering Based Hybrid Assembly.</title>
        <authorList>
            <person name="Liu L."/>
            <person name="Wang Y."/>
            <person name="Che Y."/>
            <person name="Chen Y."/>
            <person name="Xia Y."/>
            <person name="Luo R."/>
            <person name="Cheng S.H."/>
            <person name="Zheng C."/>
            <person name="Zhang T."/>
        </authorList>
    </citation>
    <scope>NUCLEOTIDE SEQUENCE</scope>
    <source>
        <strain evidence="18">H1_PAT1</strain>
    </source>
</reference>
<dbReference type="GO" id="GO:0009252">
    <property type="term" value="P:peptidoglycan biosynthetic process"/>
    <property type="evidence" value="ECO:0007669"/>
    <property type="project" value="UniProtKB-UniRule"/>
</dbReference>
<accession>A0A928Y6I5</accession>
<dbReference type="GO" id="GO:0005737">
    <property type="term" value="C:cytoplasm"/>
    <property type="evidence" value="ECO:0007669"/>
    <property type="project" value="UniProtKB-SubCell"/>
</dbReference>
<keyword evidence="7" id="KW-0547">Nucleotide-binding</keyword>
<evidence type="ECO:0000256" key="9">
    <source>
        <dbReference type="ARBA" id="ARBA00022960"/>
    </source>
</evidence>
<dbReference type="InterPro" id="IPR036565">
    <property type="entry name" value="Mur-like_cat_sf"/>
</dbReference>
<dbReference type="EC" id="6.3.2.8" evidence="3 14"/>
<comment type="caution">
    <text evidence="18">The sequence shown here is derived from an EMBL/GenBank/DDBJ whole genome shotgun (WGS) entry which is preliminary data.</text>
</comment>
<dbReference type="PANTHER" id="PTHR43445">
    <property type="entry name" value="UDP-N-ACETYLMURAMATE--L-ALANINE LIGASE-RELATED"/>
    <property type="match status" value="1"/>
</dbReference>
<dbReference type="InterPro" id="IPR005758">
    <property type="entry name" value="UDP-N-AcMur_Ala_ligase_MurC"/>
</dbReference>
<evidence type="ECO:0000256" key="11">
    <source>
        <dbReference type="ARBA" id="ARBA00023306"/>
    </source>
</evidence>
<evidence type="ECO:0000256" key="10">
    <source>
        <dbReference type="ARBA" id="ARBA00022984"/>
    </source>
</evidence>
<feature type="domain" description="Mur ligase N-terminal catalytic" evidence="15">
    <location>
        <begin position="6"/>
        <end position="101"/>
    </location>
</feature>
<dbReference type="InterPro" id="IPR004101">
    <property type="entry name" value="Mur_ligase_C"/>
</dbReference>
<dbReference type="InterPro" id="IPR000713">
    <property type="entry name" value="Mur_ligase_N"/>
</dbReference>
<dbReference type="GO" id="GO:0051301">
    <property type="term" value="P:cell division"/>
    <property type="evidence" value="ECO:0007669"/>
    <property type="project" value="UniProtKB-KW"/>
</dbReference>
<keyword evidence="11" id="KW-0131">Cell cycle</keyword>
<organism evidence="18 19">
    <name type="scientific">candidate division WWE3 bacterium</name>
    <dbReference type="NCBI Taxonomy" id="2053526"/>
    <lineage>
        <taxon>Bacteria</taxon>
        <taxon>Katanobacteria</taxon>
    </lineage>
</organism>
<keyword evidence="12" id="KW-0961">Cell wall biogenesis/degradation</keyword>
<evidence type="ECO:0000256" key="12">
    <source>
        <dbReference type="ARBA" id="ARBA00023316"/>
    </source>
</evidence>
<dbReference type="Gene3D" id="3.40.1190.10">
    <property type="entry name" value="Mur-like, catalytic domain"/>
    <property type="match status" value="1"/>
</dbReference>
<evidence type="ECO:0000256" key="14">
    <source>
        <dbReference type="NCBIfam" id="TIGR01082"/>
    </source>
</evidence>
<evidence type="ECO:0000259" key="16">
    <source>
        <dbReference type="Pfam" id="PF02875"/>
    </source>
</evidence>
<gene>
    <name evidence="18" type="primary">murC</name>
    <name evidence="18" type="ORF">HS096_04460</name>
</gene>
<evidence type="ECO:0000256" key="4">
    <source>
        <dbReference type="ARBA" id="ARBA00022490"/>
    </source>
</evidence>
<dbReference type="Pfam" id="PF01225">
    <property type="entry name" value="Mur_ligase"/>
    <property type="match status" value="1"/>
</dbReference>
<evidence type="ECO:0000256" key="5">
    <source>
        <dbReference type="ARBA" id="ARBA00022598"/>
    </source>
</evidence>
<evidence type="ECO:0000256" key="8">
    <source>
        <dbReference type="ARBA" id="ARBA00022840"/>
    </source>
</evidence>
<keyword evidence="6" id="KW-0132">Cell division</keyword>
<dbReference type="GO" id="GO:0071555">
    <property type="term" value="P:cell wall organization"/>
    <property type="evidence" value="ECO:0007669"/>
    <property type="project" value="UniProtKB-KW"/>
</dbReference>
<dbReference type="Pfam" id="PF02875">
    <property type="entry name" value="Mur_ligase_C"/>
    <property type="match status" value="1"/>
</dbReference>
<dbReference type="SUPFAM" id="SSF53244">
    <property type="entry name" value="MurD-like peptide ligases, peptide-binding domain"/>
    <property type="match status" value="1"/>
</dbReference>
<dbReference type="NCBIfam" id="TIGR01082">
    <property type="entry name" value="murC"/>
    <property type="match status" value="1"/>
</dbReference>
<comment type="catalytic activity">
    <reaction evidence="13">
        <text>UDP-N-acetyl-alpha-D-muramate + L-alanine + ATP = UDP-N-acetyl-alpha-D-muramoyl-L-alanine + ADP + phosphate + H(+)</text>
        <dbReference type="Rhea" id="RHEA:23372"/>
        <dbReference type="ChEBI" id="CHEBI:15378"/>
        <dbReference type="ChEBI" id="CHEBI:30616"/>
        <dbReference type="ChEBI" id="CHEBI:43474"/>
        <dbReference type="ChEBI" id="CHEBI:57972"/>
        <dbReference type="ChEBI" id="CHEBI:70757"/>
        <dbReference type="ChEBI" id="CHEBI:83898"/>
        <dbReference type="ChEBI" id="CHEBI:456216"/>
        <dbReference type="EC" id="6.3.2.8"/>
    </reaction>
</comment>
<name>A0A928Y6I5_UNCKA</name>
<evidence type="ECO:0000256" key="7">
    <source>
        <dbReference type="ARBA" id="ARBA00022741"/>
    </source>
</evidence>
<evidence type="ECO:0000313" key="19">
    <source>
        <dbReference type="Proteomes" id="UP000710385"/>
    </source>
</evidence>
<evidence type="ECO:0000256" key="1">
    <source>
        <dbReference type="ARBA" id="ARBA00004496"/>
    </source>
</evidence>
<dbReference type="PANTHER" id="PTHR43445:SF3">
    <property type="entry name" value="UDP-N-ACETYLMURAMATE--L-ALANINE LIGASE"/>
    <property type="match status" value="1"/>
</dbReference>
<evidence type="ECO:0000313" key="18">
    <source>
        <dbReference type="EMBL" id="MBE7525607.1"/>
    </source>
</evidence>
<evidence type="ECO:0000256" key="6">
    <source>
        <dbReference type="ARBA" id="ARBA00022618"/>
    </source>
</evidence>
<dbReference type="AlphaFoldDB" id="A0A928Y6I5"/>
<dbReference type="GO" id="GO:0008360">
    <property type="term" value="P:regulation of cell shape"/>
    <property type="evidence" value="ECO:0007669"/>
    <property type="project" value="UniProtKB-KW"/>
</dbReference>
<comment type="subcellular location">
    <subcellularLocation>
        <location evidence="1">Cytoplasm</location>
    </subcellularLocation>
</comment>
<keyword evidence="8" id="KW-0067">ATP-binding</keyword>
<dbReference type="Gene3D" id="3.90.190.20">
    <property type="entry name" value="Mur ligase, C-terminal domain"/>
    <property type="match status" value="1"/>
</dbReference>
<dbReference type="GO" id="GO:0005524">
    <property type="term" value="F:ATP binding"/>
    <property type="evidence" value="ECO:0007669"/>
    <property type="project" value="UniProtKB-KW"/>
</dbReference>
<keyword evidence="4" id="KW-0963">Cytoplasm</keyword>
<keyword evidence="5 18" id="KW-0436">Ligase</keyword>
<protein>
    <recommendedName>
        <fullName evidence="3 14">UDP-N-acetylmuramate--L-alanine ligase</fullName>
        <ecNumber evidence="3 14">6.3.2.8</ecNumber>
    </recommendedName>
</protein>
<dbReference type="EMBL" id="JABTTY010000001">
    <property type="protein sequence ID" value="MBE7525607.1"/>
    <property type="molecule type" value="Genomic_DNA"/>
</dbReference>